<dbReference type="PROSITE" id="PS50112">
    <property type="entry name" value="PAS"/>
    <property type="match status" value="2"/>
</dbReference>
<keyword evidence="3" id="KW-0805">Transcription regulation</keyword>
<dbReference type="InterPro" id="IPR013767">
    <property type="entry name" value="PAS_fold"/>
</dbReference>
<keyword evidence="1" id="KW-0547">Nucleotide-binding</keyword>
<dbReference type="SUPFAM" id="SSF52540">
    <property type="entry name" value="P-loop containing nucleoside triphosphate hydrolases"/>
    <property type="match status" value="1"/>
</dbReference>
<dbReference type="Proteomes" id="UP000516361">
    <property type="component" value="Chromosome"/>
</dbReference>
<feature type="coiled-coil region" evidence="5">
    <location>
        <begin position="489"/>
        <end position="516"/>
    </location>
</feature>
<dbReference type="Gene3D" id="1.10.10.60">
    <property type="entry name" value="Homeodomain-like"/>
    <property type="match status" value="1"/>
</dbReference>
<dbReference type="Gene3D" id="1.10.8.60">
    <property type="match status" value="1"/>
</dbReference>
<dbReference type="Pfam" id="PF00158">
    <property type="entry name" value="Sigma54_activat"/>
    <property type="match status" value="1"/>
</dbReference>
<dbReference type="SUPFAM" id="SSF55785">
    <property type="entry name" value="PYP-like sensor domain (PAS domain)"/>
    <property type="match status" value="2"/>
</dbReference>
<dbReference type="EMBL" id="AP018712">
    <property type="protein sequence ID" value="BBE31396.1"/>
    <property type="molecule type" value="Genomic_DNA"/>
</dbReference>
<dbReference type="GO" id="GO:0006355">
    <property type="term" value="P:regulation of DNA-templated transcription"/>
    <property type="evidence" value="ECO:0007669"/>
    <property type="project" value="InterPro"/>
</dbReference>
<dbReference type="InterPro" id="IPR002078">
    <property type="entry name" value="Sigma_54_int"/>
</dbReference>
<proteinExistence type="predicted"/>
<dbReference type="Pfam" id="PF13426">
    <property type="entry name" value="PAS_9"/>
    <property type="match status" value="1"/>
</dbReference>
<evidence type="ECO:0000256" key="1">
    <source>
        <dbReference type="ARBA" id="ARBA00022741"/>
    </source>
</evidence>
<dbReference type="Gene3D" id="3.30.450.20">
    <property type="entry name" value="PAS domain"/>
    <property type="match status" value="2"/>
</dbReference>
<evidence type="ECO:0000313" key="10">
    <source>
        <dbReference type="Proteomes" id="UP000516361"/>
    </source>
</evidence>
<organism evidence="9 10">
    <name type="scientific">Tepiditoga spiralis</name>
    <dbReference type="NCBI Taxonomy" id="2108365"/>
    <lineage>
        <taxon>Bacteria</taxon>
        <taxon>Thermotogati</taxon>
        <taxon>Thermotogota</taxon>
        <taxon>Thermotogae</taxon>
        <taxon>Petrotogales</taxon>
        <taxon>Petrotogaceae</taxon>
        <taxon>Tepiditoga</taxon>
    </lineage>
</organism>
<evidence type="ECO:0000259" key="6">
    <source>
        <dbReference type="PROSITE" id="PS50045"/>
    </source>
</evidence>
<dbReference type="SMART" id="SM00091">
    <property type="entry name" value="PAS"/>
    <property type="match status" value="2"/>
</dbReference>
<dbReference type="PROSITE" id="PS50113">
    <property type="entry name" value="PAC"/>
    <property type="match status" value="1"/>
</dbReference>
<dbReference type="PANTHER" id="PTHR32071">
    <property type="entry name" value="TRANSCRIPTIONAL REGULATORY PROTEIN"/>
    <property type="match status" value="1"/>
</dbReference>
<dbReference type="InterPro" id="IPR035965">
    <property type="entry name" value="PAS-like_dom_sf"/>
</dbReference>
<evidence type="ECO:0000259" key="8">
    <source>
        <dbReference type="PROSITE" id="PS50113"/>
    </source>
</evidence>
<evidence type="ECO:0000256" key="3">
    <source>
        <dbReference type="ARBA" id="ARBA00023015"/>
    </source>
</evidence>
<feature type="domain" description="PAC" evidence="8">
    <location>
        <begin position="65"/>
        <end position="118"/>
    </location>
</feature>
<dbReference type="PROSITE" id="PS50045">
    <property type="entry name" value="SIGMA54_INTERACT_4"/>
    <property type="match status" value="1"/>
</dbReference>
<gene>
    <name evidence="9" type="ORF">OSSY52_15370</name>
</gene>
<dbReference type="InParanoid" id="A0A7G1G7P4"/>
<dbReference type="InterPro" id="IPR000014">
    <property type="entry name" value="PAS"/>
</dbReference>
<evidence type="ECO:0000259" key="7">
    <source>
        <dbReference type="PROSITE" id="PS50112"/>
    </source>
</evidence>
<dbReference type="KEGG" id="ocy:OSSY52_15370"/>
<evidence type="ECO:0000256" key="2">
    <source>
        <dbReference type="ARBA" id="ARBA00022840"/>
    </source>
</evidence>
<dbReference type="InterPro" id="IPR027417">
    <property type="entry name" value="P-loop_NTPase"/>
</dbReference>
<dbReference type="InterPro" id="IPR000700">
    <property type="entry name" value="PAS-assoc_C"/>
</dbReference>
<dbReference type="PRINTS" id="PR01590">
    <property type="entry name" value="HTHFIS"/>
</dbReference>
<feature type="domain" description="Sigma-54 factor interaction" evidence="6">
    <location>
        <begin position="256"/>
        <end position="471"/>
    </location>
</feature>
<dbReference type="GO" id="GO:0043565">
    <property type="term" value="F:sequence-specific DNA binding"/>
    <property type="evidence" value="ECO:0007669"/>
    <property type="project" value="InterPro"/>
</dbReference>
<evidence type="ECO:0000256" key="4">
    <source>
        <dbReference type="ARBA" id="ARBA00023163"/>
    </source>
</evidence>
<feature type="domain" description="PAS" evidence="7">
    <location>
        <begin position="122"/>
        <end position="178"/>
    </location>
</feature>
<dbReference type="GO" id="GO:0005524">
    <property type="term" value="F:ATP binding"/>
    <property type="evidence" value="ECO:0007669"/>
    <property type="project" value="UniProtKB-KW"/>
</dbReference>
<keyword evidence="5" id="KW-0175">Coiled coil</keyword>
<dbReference type="FunCoup" id="A0A7G1G7P4">
    <property type="interactions" value="191"/>
</dbReference>
<keyword evidence="10" id="KW-1185">Reference proteome</keyword>
<evidence type="ECO:0000313" key="9">
    <source>
        <dbReference type="EMBL" id="BBE31396.1"/>
    </source>
</evidence>
<accession>A0A7G1G7P4</accession>
<dbReference type="PANTHER" id="PTHR32071:SF121">
    <property type="entry name" value="SIGMA L-DEPENDENT TRANSCRIPTIONAL REGULATOR YQIR-RELATED"/>
    <property type="match status" value="1"/>
</dbReference>
<dbReference type="InterPro" id="IPR009057">
    <property type="entry name" value="Homeodomain-like_sf"/>
</dbReference>
<dbReference type="Pfam" id="PF02954">
    <property type="entry name" value="HTH_8"/>
    <property type="match status" value="1"/>
</dbReference>
<dbReference type="AlphaFoldDB" id="A0A7G1G7P4"/>
<dbReference type="Pfam" id="PF00989">
    <property type="entry name" value="PAS"/>
    <property type="match status" value="1"/>
</dbReference>
<dbReference type="RefSeq" id="WP_190613906.1">
    <property type="nucleotide sequence ID" value="NZ_AP018712.1"/>
</dbReference>
<evidence type="ECO:0000256" key="5">
    <source>
        <dbReference type="SAM" id="Coils"/>
    </source>
</evidence>
<dbReference type="CDD" id="cd00130">
    <property type="entry name" value="PAS"/>
    <property type="match status" value="2"/>
</dbReference>
<dbReference type="SUPFAM" id="SSF46689">
    <property type="entry name" value="Homeodomain-like"/>
    <property type="match status" value="1"/>
</dbReference>
<name>A0A7G1G7P4_9BACT</name>
<keyword evidence="2" id="KW-0067">ATP-binding</keyword>
<protein>
    <submittedName>
        <fullName evidence="9">Sigma-54-dependent Fis family transcriptional regulator</fullName>
    </submittedName>
</protein>
<dbReference type="Gene3D" id="3.40.50.300">
    <property type="entry name" value="P-loop containing nucleotide triphosphate hydrolases"/>
    <property type="match status" value="1"/>
</dbReference>
<dbReference type="CDD" id="cd00009">
    <property type="entry name" value="AAA"/>
    <property type="match status" value="1"/>
</dbReference>
<keyword evidence="4" id="KW-0804">Transcription</keyword>
<sequence>MTTEELIKNIIDQLQEGVIAIDEYEKIIFINKSAKDILELDNKEKILGKNVIDVVPNTRLHDILRTGEREIDRLQNLGNKVIITSRTPIKNDENEVIAAVAVFRDVTSIQKLAEEVTNLKEIEALLTSIIDYTSDAISVADQEGRVIMVNRAYTKITGLTPREVIGKPATIDIAEGESLHIRCAKEKKPLFNVKLKVVEGKKDVIASVTPIFVKNEFRGSVAVIHDISELKRLGNELEATKRMLKKEKAKYSFEDIVAKSLIMQNSIKQAQKAAQSKVNVLLVGEYGVGKEVMAQAIHNSSRRKDNPFLRINFSLLTKEKQIDLLFGENSYIYNADKGTLYLENVHLASFETQEKLLKLLKENEFDSRYFDIKPDVKFIFSTTENLRTLVTLGKFSRELYYKISVVTIKIPPLRERKEDIPLMAKQKLHYLNQKYGRIIYDFTEDAIKKLMNYNWGGNIRELENIIDRSLLNMDPEDKIVTSSHIPDITENNDKTYEKLKDALEEYEKKIIIETLEVCHGNKTETAKKLGITVRNLYYKLDRYGIK</sequence>
<dbReference type="InterPro" id="IPR002197">
    <property type="entry name" value="HTH_Fis"/>
</dbReference>
<dbReference type="Pfam" id="PF25601">
    <property type="entry name" value="AAA_lid_14"/>
    <property type="match status" value="1"/>
</dbReference>
<feature type="domain" description="PAS" evidence="7">
    <location>
        <begin position="3"/>
        <end position="44"/>
    </location>
</feature>
<dbReference type="NCBIfam" id="TIGR00229">
    <property type="entry name" value="sensory_box"/>
    <property type="match status" value="2"/>
</dbReference>
<reference evidence="9 10" key="1">
    <citation type="submission" date="2018-06" db="EMBL/GenBank/DDBJ databases">
        <title>Genome sequencing of Oceanotoga sp. sy52.</title>
        <authorList>
            <person name="Mori K."/>
        </authorList>
    </citation>
    <scope>NUCLEOTIDE SEQUENCE [LARGE SCALE GENOMIC DNA]</scope>
    <source>
        <strain evidence="10">sy52</strain>
    </source>
</reference>
<dbReference type="InterPro" id="IPR058031">
    <property type="entry name" value="AAA_lid_NorR"/>
</dbReference>